<dbReference type="STRING" id="1318466.BN85401120"/>
<evidence type="ECO:0008006" key="3">
    <source>
        <dbReference type="Google" id="ProtNLM"/>
    </source>
</evidence>
<dbReference type="AlphaFoldDB" id="U4KJK8"/>
<name>U4KJK8_ALTPJ</name>
<dbReference type="EMBL" id="FO681347">
    <property type="protein sequence ID" value="CCV63689.1"/>
    <property type="molecule type" value="Genomic_DNA"/>
</dbReference>
<keyword evidence="2" id="KW-1185">Reference proteome</keyword>
<protein>
    <recommendedName>
        <fullName evidence="3">DUF4272 domain-containing protein</fullName>
    </recommendedName>
</protein>
<organism evidence="1 2">
    <name type="scientific">Alteracholeplasma palmae (strain ATCC 49389 / J233)</name>
    <name type="common">Acholeplasma palmae</name>
    <dbReference type="NCBI Taxonomy" id="1318466"/>
    <lineage>
        <taxon>Bacteria</taxon>
        <taxon>Bacillati</taxon>
        <taxon>Mycoplasmatota</taxon>
        <taxon>Mollicutes</taxon>
        <taxon>Acholeplasmatales</taxon>
        <taxon>Acholeplasmataceae</taxon>
        <taxon>Acholeplasma</taxon>
    </lineage>
</organism>
<dbReference type="KEGG" id="apal:BN85401120"/>
<dbReference type="Proteomes" id="UP000032740">
    <property type="component" value="Chromosome"/>
</dbReference>
<dbReference type="InterPro" id="IPR025368">
    <property type="entry name" value="DUF4272"/>
</dbReference>
<proteinExistence type="predicted"/>
<evidence type="ECO:0000313" key="2">
    <source>
        <dbReference type="Proteomes" id="UP000032740"/>
    </source>
</evidence>
<reference evidence="1 2" key="1">
    <citation type="journal article" date="2013" name="J. Mol. Microbiol. Biotechnol.">
        <title>Analysis of the Complete Genomes of Acholeplasma brassicae , A. palmae and A. laidlawii and Their Comparison to the Obligate Parasites from ' Candidatus Phytoplasma'.</title>
        <authorList>
            <person name="Kube M."/>
            <person name="Siewert C."/>
            <person name="Migdoll A.M."/>
            <person name="Duduk B."/>
            <person name="Holz S."/>
            <person name="Rabus R."/>
            <person name="Seemuller E."/>
            <person name="Mitrovic J."/>
            <person name="Muller I."/>
            <person name="Buttner C."/>
            <person name="Reinhardt R."/>
        </authorList>
    </citation>
    <scope>NUCLEOTIDE SEQUENCE [LARGE SCALE GENOMIC DNA]</scope>
    <source>
        <strain evidence="1 2">J233</strain>
    </source>
</reference>
<dbReference type="HOGENOM" id="CLU_108537_0_0_14"/>
<gene>
    <name evidence="1" type="ORF">BN85401120</name>
</gene>
<dbReference type="RefSeq" id="WP_026654502.1">
    <property type="nucleotide sequence ID" value="NC_022538.1"/>
</dbReference>
<evidence type="ECO:0000313" key="1">
    <source>
        <dbReference type="EMBL" id="CCV63689.1"/>
    </source>
</evidence>
<dbReference type="Pfam" id="PF14094">
    <property type="entry name" value="DUF4272"/>
    <property type="match status" value="1"/>
</dbReference>
<dbReference type="OrthoDB" id="4399984at2"/>
<accession>U4KJK8</accession>
<sequence>MNDELRVRKLNTYKVLDELDIPYDKDLNYPMKLESEVNKRDKEEIARRAIASLMAIQVACDILNESDLEQSRKTFVGLTEKTYQVKNDLTKDEKEVLYGNPTNELAASTSWKYEAYWTLLWALELVPTLEYPSDICDCMHAIDIVRSQENLKDFIMTSGLRSIKEILNEQDINYRYYLLCEEARNNGEEDPEYLDFRIIKERHLAFKWLLGKNTEDDNWDLIKVE</sequence>